<accession>A0A8J7R058</accession>
<sequence>MFVVVAGAVSVPVAGDVVAAGAVVVSPVVVVCANAGAARQDVAKRAETKIFFIKAFLIDYLALPNRDPIKPFLPGSMKVS</sequence>
<evidence type="ECO:0000313" key="1">
    <source>
        <dbReference type="EMBL" id="MBP0438118.1"/>
    </source>
</evidence>
<keyword evidence="2" id="KW-1185">Reference proteome</keyword>
<name>A0A8J7R058_9HYPH</name>
<dbReference type="AlphaFoldDB" id="A0A8J7R058"/>
<dbReference type="Proteomes" id="UP000666240">
    <property type="component" value="Unassembled WGS sequence"/>
</dbReference>
<dbReference type="EMBL" id="JAGIYY010000001">
    <property type="protein sequence ID" value="MBP0438118.1"/>
    <property type="molecule type" value="Genomic_DNA"/>
</dbReference>
<protein>
    <submittedName>
        <fullName evidence="1">Uncharacterized protein</fullName>
    </submittedName>
</protein>
<gene>
    <name evidence="1" type="ORF">J5Y06_05625</name>
</gene>
<proteinExistence type="predicted"/>
<reference evidence="1" key="1">
    <citation type="submission" date="2021-03" db="EMBL/GenBank/DDBJ databases">
        <title>Genome sequencing and assembly of Tianweitania sediminis.</title>
        <authorList>
            <person name="Chhetri G."/>
        </authorList>
    </citation>
    <scope>NUCLEOTIDE SEQUENCE</scope>
    <source>
        <strain evidence="1">Z8</strain>
    </source>
</reference>
<organism evidence="1 2">
    <name type="scientific">Tianweitania sediminis</name>
    <dbReference type="NCBI Taxonomy" id="1502156"/>
    <lineage>
        <taxon>Bacteria</taxon>
        <taxon>Pseudomonadati</taxon>
        <taxon>Pseudomonadota</taxon>
        <taxon>Alphaproteobacteria</taxon>
        <taxon>Hyphomicrobiales</taxon>
        <taxon>Phyllobacteriaceae</taxon>
        <taxon>Tianweitania</taxon>
    </lineage>
</organism>
<dbReference type="RefSeq" id="WP_209334047.1">
    <property type="nucleotide sequence ID" value="NZ_JAGIYY010000001.1"/>
</dbReference>
<comment type="caution">
    <text evidence="1">The sequence shown here is derived from an EMBL/GenBank/DDBJ whole genome shotgun (WGS) entry which is preliminary data.</text>
</comment>
<evidence type="ECO:0000313" key="2">
    <source>
        <dbReference type="Proteomes" id="UP000666240"/>
    </source>
</evidence>